<gene>
    <name evidence="2" type="ORF">L9F63_005448</name>
</gene>
<reference evidence="2" key="1">
    <citation type="journal article" date="2023" name="IScience">
        <title>Live-bearing cockroach genome reveals convergent evolutionary mechanisms linked to viviparity in insects and beyond.</title>
        <authorList>
            <person name="Fouks B."/>
            <person name="Harrison M.C."/>
            <person name="Mikhailova A.A."/>
            <person name="Marchal E."/>
            <person name="English S."/>
            <person name="Carruthers M."/>
            <person name="Jennings E.C."/>
            <person name="Chiamaka E.L."/>
            <person name="Frigard R.A."/>
            <person name="Pippel M."/>
            <person name="Attardo G.M."/>
            <person name="Benoit J.B."/>
            <person name="Bornberg-Bauer E."/>
            <person name="Tobe S.S."/>
        </authorList>
    </citation>
    <scope>NUCLEOTIDE SEQUENCE</scope>
    <source>
        <strain evidence="2">Stay&amp;Tobe</strain>
    </source>
</reference>
<evidence type="ECO:0000313" key="3">
    <source>
        <dbReference type="Proteomes" id="UP001233999"/>
    </source>
</evidence>
<dbReference type="AlphaFoldDB" id="A0AAD7ZCU0"/>
<accession>A0AAD7ZCU0</accession>
<feature type="non-terminal residue" evidence="2">
    <location>
        <position position="132"/>
    </location>
</feature>
<feature type="region of interest" description="Disordered" evidence="1">
    <location>
        <begin position="64"/>
        <end position="85"/>
    </location>
</feature>
<proteinExistence type="predicted"/>
<dbReference type="Proteomes" id="UP001233999">
    <property type="component" value="Unassembled WGS sequence"/>
</dbReference>
<sequence length="132" mass="14970">NLLTTHKELFLFSKSNFTNLISPSSCSLRRLRRTDGKLSASALQVAVSLRTSLLYTLEGYSRHHHHHHHHGHLQQTQQHGPHHRVTSYHHQQVAHHSMAAGVLHQHATSISTLTPLNASKLHAYINLFPQLI</sequence>
<dbReference type="EMBL" id="JASPKZ010008888">
    <property type="protein sequence ID" value="KAJ9578330.1"/>
    <property type="molecule type" value="Genomic_DNA"/>
</dbReference>
<evidence type="ECO:0000256" key="1">
    <source>
        <dbReference type="SAM" id="MobiDB-lite"/>
    </source>
</evidence>
<evidence type="ECO:0000313" key="2">
    <source>
        <dbReference type="EMBL" id="KAJ9578330.1"/>
    </source>
</evidence>
<reference evidence="2" key="2">
    <citation type="submission" date="2023-05" db="EMBL/GenBank/DDBJ databases">
        <authorList>
            <person name="Fouks B."/>
        </authorList>
    </citation>
    <scope>NUCLEOTIDE SEQUENCE</scope>
    <source>
        <strain evidence="2">Stay&amp;Tobe</strain>
        <tissue evidence="2">Testes</tissue>
    </source>
</reference>
<keyword evidence="3" id="KW-1185">Reference proteome</keyword>
<name>A0AAD7ZCU0_DIPPU</name>
<protein>
    <submittedName>
        <fullName evidence="2">Uncharacterized protein</fullName>
    </submittedName>
</protein>
<comment type="caution">
    <text evidence="2">The sequence shown here is derived from an EMBL/GenBank/DDBJ whole genome shotgun (WGS) entry which is preliminary data.</text>
</comment>
<organism evidence="2 3">
    <name type="scientific">Diploptera punctata</name>
    <name type="common">Pacific beetle cockroach</name>
    <dbReference type="NCBI Taxonomy" id="6984"/>
    <lineage>
        <taxon>Eukaryota</taxon>
        <taxon>Metazoa</taxon>
        <taxon>Ecdysozoa</taxon>
        <taxon>Arthropoda</taxon>
        <taxon>Hexapoda</taxon>
        <taxon>Insecta</taxon>
        <taxon>Pterygota</taxon>
        <taxon>Neoptera</taxon>
        <taxon>Polyneoptera</taxon>
        <taxon>Dictyoptera</taxon>
        <taxon>Blattodea</taxon>
        <taxon>Blaberoidea</taxon>
        <taxon>Blaberidae</taxon>
        <taxon>Diplopterinae</taxon>
        <taxon>Diploptera</taxon>
    </lineage>
</organism>